<proteinExistence type="predicted"/>
<dbReference type="Proteomes" id="UP000005627">
    <property type="component" value="Chromosome 2"/>
</dbReference>
<name>G8ZQ91_TORDE</name>
<dbReference type="PROSITE" id="PS50073">
    <property type="entry name" value="COPPER_FIST_2"/>
    <property type="match status" value="1"/>
</dbReference>
<dbReference type="FunFam" id="3.90.430.10:FF:000001">
    <property type="entry name" value="Copper fist DNA-binding protein"/>
    <property type="match status" value="1"/>
</dbReference>
<dbReference type="InterPro" id="IPR051763">
    <property type="entry name" value="Copper_Homeo_Regul"/>
</dbReference>
<dbReference type="GO" id="GO:0005634">
    <property type="term" value="C:nucleus"/>
    <property type="evidence" value="ECO:0007669"/>
    <property type="project" value="UniProtKB-SubCell"/>
</dbReference>
<keyword evidence="6" id="KW-0804">Transcription</keyword>
<dbReference type="InterPro" id="IPR001083">
    <property type="entry name" value="Cu_fist_DNA-bd_dom"/>
</dbReference>
<dbReference type="PRINTS" id="PR00617">
    <property type="entry name" value="COPPERFIST"/>
</dbReference>
<evidence type="ECO:0000259" key="8">
    <source>
        <dbReference type="PROSITE" id="PS50073"/>
    </source>
</evidence>
<evidence type="ECO:0000256" key="6">
    <source>
        <dbReference type="ARBA" id="ARBA00023163"/>
    </source>
</evidence>
<dbReference type="Gene3D" id="3.90.430.10">
    <property type="entry name" value="Copper fist DNA-binding domain"/>
    <property type="match status" value="1"/>
</dbReference>
<keyword evidence="10" id="KW-1185">Reference proteome</keyword>
<dbReference type="GO" id="GO:0000978">
    <property type="term" value="F:RNA polymerase II cis-regulatory region sequence-specific DNA binding"/>
    <property type="evidence" value="ECO:0007669"/>
    <property type="project" value="TreeGrafter"/>
</dbReference>
<evidence type="ECO:0000256" key="5">
    <source>
        <dbReference type="ARBA" id="ARBA00023015"/>
    </source>
</evidence>
<accession>G8ZQ91</accession>
<keyword evidence="4" id="KW-0186">Copper</keyword>
<gene>
    <name evidence="9" type="primary">TDEL0B06560</name>
    <name evidence="9" type="ORF">TDEL_0B06560</name>
</gene>
<dbReference type="GO" id="GO:0045732">
    <property type="term" value="P:positive regulation of protein catabolic process"/>
    <property type="evidence" value="ECO:0007669"/>
    <property type="project" value="EnsemblFungi"/>
</dbReference>
<protein>
    <recommendedName>
        <fullName evidence="8">Copper-fist domain-containing protein</fullName>
    </recommendedName>
</protein>
<dbReference type="FunCoup" id="G8ZQ91">
    <property type="interactions" value="537"/>
</dbReference>
<evidence type="ECO:0000256" key="3">
    <source>
        <dbReference type="ARBA" id="ARBA00022833"/>
    </source>
</evidence>
<keyword evidence="3" id="KW-0862">Zinc</keyword>
<dbReference type="GO" id="GO:0006878">
    <property type="term" value="P:intracellular copper ion homeostasis"/>
    <property type="evidence" value="ECO:0007669"/>
    <property type="project" value="EnsemblFungi"/>
</dbReference>
<sequence length="403" mass="45614">MIDEFNLLVLIRLLRSLFQARIGDRGMIIYDGEKYACVSCIRGHRSSTCRHTSRMLVKVRSRGRHASLDIRKVIIVDTESQVTPDENSPACDGCGDSGGDASKECEKMNKQPILFLRTIRMQKAVLIDGKLKIIVEEDGSSGGTTEDGKPVYRYISEKEFLRQNSVALKNPSATTECSCSHVTEKNTIESTPEPKLELSENDIWKNARRISSAPMMDQAQIDDYQGGKPMFELLTHRGIYLSTQCSCKDGNCQCSNCLLHRNEEELNTYIQRSGVPLTNVGEATLASNTTMPRTNNCKCSAEDCQCEECLEHPTEIIAFNRILFHGILNMPLKRKTIINFKGRLIPSQYWWDFLKLQVPLMAEAQLDYIDVTNWFEKIISVYDSQLLDASNFHLDVVNSMFNV</sequence>
<keyword evidence="2" id="KW-0479">Metal-binding</keyword>
<dbReference type="InParanoid" id="G8ZQ91"/>
<dbReference type="Pfam" id="PF00649">
    <property type="entry name" value="Copper-fist"/>
    <property type="match status" value="1"/>
</dbReference>
<dbReference type="SMART" id="SM00412">
    <property type="entry name" value="Cu_FIST"/>
    <property type="match status" value="1"/>
</dbReference>
<evidence type="ECO:0000313" key="9">
    <source>
        <dbReference type="EMBL" id="CCE90785.1"/>
    </source>
</evidence>
<comment type="subcellular location">
    <subcellularLocation>
        <location evidence="1">Nucleus</location>
    </subcellularLocation>
</comment>
<dbReference type="PANTHER" id="PTHR28088">
    <property type="entry name" value="TRANSCRIPTIONAL ACTIVATOR HAA1-RELATED"/>
    <property type="match status" value="1"/>
</dbReference>
<reference evidence="9 10" key="1">
    <citation type="journal article" date="2011" name="Proc. Natl. Acad. Sci. U.S.A.">
        <title>Evolutionary erosion of yeast sex chromosomes by mating-type switching accidents.</title>
        <authorList>
            <person name="Gordon J.L."/>
            <person name="Armisen D."/>
            <person name="Proux-Wera E."/>
            <person name="Oheigeartaigh S.S."/>
            <person name="Byrne K.P."/>
            <person name="Wolfe K.H."/>
        </authorList>
    </citation>
    <scope>NUCLEOTIDE SEQUENCE [LARGE SCALE GENOMIC DNA]</scope>
    <source>
        <strain evidence="10">ATCC 10662 / CBS 1146 / NBRC 0425 / NCYC 2629 / NRRL Y-866</strain>
    </source>
</reference>
<dbReference type="OrthoDB" id="5600085at2759"/>
<dbReference type="InterPro" id="IPR036395">
    <property type="entry name" value="Cu_fist_DNA-bd_dom_sf"/>
</dbReference>
<dbReference type="PANTHER" id="PTHR28088:SF7">
    <property type="entry name" value="METAL-BINDING ACTIVATOR 1"/>
    <property type="match status" value="1"/>
</dbReference>
<dbReference type="EMBL" id="HE616743">
    <property type="protein sequence ID" value="CCE90785.1"/>
    <property type="molecule type" value="Genomic_DNA"/>
</dbReference>
<dbReference type="GeneID" id="11505101"/>
<keyword evidence="5" id="KW-0805">Transcription regulation</keyword>
<evidence type="ECO:0000256" key="7">
    <source>
        <dbReference type="ARBA" id="ARBA00023242"/>
    </source>
</evidence>
<dbReference type="STRING" id="1076872.G8ZQ91"/>
<evidence type="ECO:0000256" key="4">
    <source>
        <dbReference type="ARBA" id="ARBA00023008"/>
    </source>
</evidence>
<dbReference type="KEGG" id="tdl:TDEL_0B06560"/>
<organism evidence="9 10">
    <name type="scientific">Torulaspora delbrueckii</name>
    <name type="common">Yeast</name>
    <name type="synonym">Candida colliculosa</name>
    <dbReference type="NCBI Taxonomy" id="4950"/>
    <lineage>
        <taxon>Eukaryota</taxon>
        <taxon>Fungi</taxon>
        <taxon>Dikarya</taxon>
        <taxon>Ascomycota</taxon>
        <taxon>Saccharomycotina</taxon>
        <taxon>Saccharomycetes</taxon>
        <taxon>Saccharomycetales</taxon>
        <taxon>Saccharomycetaceae</taxon>
        <taxon>Torulaspora</taxon>
    </lineage>
</organism>
<evidence type="ECO:0000313" key="10">
    <source>
        <dbReference type="Proteomes" id="UP000005627"/>
    </source>
</evidence>
<dbReference type="AlphaFoldDB" id="G8ZQ91"/>
<evidence type="ECO:0000256" key="2">
    <source>
        <dbReference type="ARBA" id="ARBA00022723"/>
    </source>
</evidence>
<dbReference type="eggNOG" id="ENOG502QQ0T">
    <property type="taxonomic scope" value="Eukaryota"/>
</dbReference>
<dbReference type="RefSeq" id="XP_003679996.1">
    <property type="nucleotide sequence ID" value="XM_003679948.1"/>
</dbReference>
<dbReference type="SMART" id="SM01090">
    <property type="entry name" value="Copper-fist"/>
    <property type="match status" value="1"/>
</dbReference>
<evidence type="ECO:0000256" key="1">
    <source>
        <dbReference type="ARBA" id="ARBA00004123"/>
    </source>
</evidence>
<dbReference type="GO" id="GO:0005507">
    <property type="term" value="F:copper ion binding"/>
    <property type="evidence" value="ECO:0007669"/>
    <property type="project" value="InterPro"/>
</dbReference>
<dbReference type="HOGENOM" id="CLU_034774_0_0_1"/>
<dbReference type="GO" id="GO:0001228">
    <property type="term" value="F:DNA-binding transcription activator activity, RNA polymerase II-specific"/>
    <property type="evidence" value="ECO:0007669"/>
    <property type="project" value="EnsemblFungi"/>
</dbReference>
<dbReference type="SUPFAM" id="SSF57879">
    <property type="entry name" value="Zinc domain conserved in yeast copper-regulated transcription factors"/>
    <property type="match status" value="1"/>
</dbReference>
<dbReference type="GO" id="GO:0006879">
    <property type="term" value="P:intracellular iron ion homeostasis"/>
    <property type="evidence" value="ECO:0007669"/>
    <property type="project" value="TreeGrafter"/>
</dbReference>
<keyword evidence="7" id="KW-0539">Nucleus</keyword>
<feature type="domain" description="Copper-fist" evidence="8">
    <location>
        <begin position="27"/>
        <end position="66"/>
    </location>
</feature>